<keyword evidence="5" id="KW-0547">Nucleotide-binding</keyword>
<proteinExistence type="predicted"/>
<dbReference type="EMBL" id="BAABEZ010000022">
    <property type="protein sequence ID" value="GAA4456183.1"/>
    <property type="molecule type" value="Genomic_DNA"/>
</dbReference>
<evidence type="ECO:0000256" key="7">
    <source>
        <dbReference type="ARBA" id="ARBA00022840"/>
    </source>
</evidence>
<dbReference type="InterPro" id="IPR011712">
    <property type="entry name" value="Sig_transdc_His_kin_sub3_dim/P"/>
</dbReference>
<evidence type="ECO:0000256" key="1">
    <source>
        <dbReference type="ARBA" id="ARBA00000085"/>
    </source>
</evidence>
<reference evidence="13" key="1">
    <citation type="journal article" date="2019" name="Int. J. Syst. Evol. Microbiol.">
        <title>The Global Catalogue of Microorganisms (GCM) 10K type strain sequencing project: providing services to taxonomists for standard genome sequencing and annotation.</title>
        <authorList>
            <consortium name="The Broad Institute Genomics Platform"/>
            <consortium name="The Broad Institute Genome Sequencing Center for Infectious Disease"/>
            <person name="Wu L."/>
            <person name="Ma J."/>
        </authorList>
    </citation>
    <scope>NUCLEOTIDE SEQUENCE [LARGE SCALE GENOMIC DNA]</scope>
    <source>
        <strain evidence="13">JCM 31921</strain>
    </source>
</reference>
<dbReference type="Proteomes" id="UP001501410">
    <property type="component" value="Unassembled WGS sequence"/>
</dbReference>
<protein>
    <recommendedName>
        <fullName evidence="2">histidine kinase</fullName>
        <ecNumber evidence="2">2.7.13.3</ecNumber>
    </recommendedName>
</protein>
<name>A0ABP8MX12_9BACT</name>
<organism evidence="12 13">
    <name type="scientific">Rurimicrobium arvi</name>
    <dbReference type="NCBI Taxonomy" id="2049916"/>
    <lineage>
        <taxon>Bacteria</taxon>
        <taxon>Pseudomonadati</taxon>
        <taxon>Bacteroidota</taxon>
        <taxon>Chitinophagia</taxon>
        <taxon>Chitinophagales</taxon>
        <taxon>Chitinophagaceae</taxon>
        <taxon>Rurimicrobium</taxon>
    </lineage>
</organism>
<feature type="coiled-coil region" evidence="9">
    <location>
        <begin position="331"/>
        <end position="380"/>
    </location>
</feature>
<dbReference type="Pfam" id="PF07730">
    <property type="entry name" value="HisKA_3"/>
    <property type="match status" value="1"/>
</dbReference>
<feature type="transmembrane region" description="Helical" evidence="10">
    <location>
        <begin position="391"/>
        <end position="412"/>
    </location>
</feature>
<dbReference type="Gene3D" id="1.20.5.1930">
    <property type="match status" value="1"/>
</dbReference>
<dbReference type="PANTHER" id="PTHR24421">
    <property type="entry name" value="NITRATE/NITRITE SENSOR PROTEIN NARX-RELATED"/>
    <property type="match status" value="1"/>
</dbReference>
<dbReference type="SMART" id="SM00387">
    <property type="entry name" value="HATPase_c"/>
    <property type="match status" value="1"/>
</dbReference>
<dbReference type="Pfam" id="PF02518">
    <property type="entry name" value="HATPase_c"/>
    <property type="match status" value="1"/>
</dbReference>
<dbReference type="CDD" id="cd16917">
    <property type="entry name" value="HATPase_UhpB-NarQ-NarX-like"/>
    <property type="match status" value="1"/>
</dbReference>
<evidence type="ECO:0000256" key="2">
    <source>
        <dbReference type="ARBA" id="ARBA00012438"/>
    </source>
</evidence>
<keyword evidence="10" id="KW-1133">Transmembrane helix</keyword>
<evidence type="ECO:0000259" key="11">
    <source>
        <dbReference type="SMART" id="SM00387"/>
    </source>
</evidence>
<dbReference type="InterPro" id="IPR011990">
    <property type="entry name" value="TPR-like_helical_dom_sf"/>
</dbReference>
<dbReference type="RefSeq" id="WP_344826592.1">
    <property type="nucleotide sequence ID" value="NZ_BAABEZ010000022.1"/>
</dbReference>
<dbReference type="SUPFAM" id="SSF55874">
    <property type="entry name" value="ATPase domain of HSP90 chaperone/DNA topoisomerase II/histidine kinase"/>
    <property type="match status" value="1"/>
</dbReference>
<evidence type="ECO:0000256" key="9">
    <source>
        <dbReference type="SAM" id="Coils"/>
    </source>
</evidence>
<feature type="coiled-coil region" evidence="9">
    <location>
        <begin position="414"/>
        <end position="447"/>
    </location>
</feature>
<dbReference type="InterPro" id="IPR003594">
    <property type="entry name" value="HATPase_dom"/>
</dbReference>
<dbReference type="InterPro" id="IPR036890">
    <property type="entry name" value="HATPase_C_sf"/>
</dbReference>
<comment type="catalytic activity">
    <reaction evidence="1">
        <text>ATP + protein L-histidine = ADP + protein N-phospho-L-histidine.</text>
        <dbReference type="EC" id="2.7.13.3"/>
    </reaction>
</comment>
<accession>A0ABP8MX12</accession>
<keyword evidence="6" id="KW-0418">Kinase</keyword>
<keyword evidence="10" id="KW-0472">Membrane</keyword>
<evidence type="ECO:0000256" key="8">
    <source>
        <dbReference type="ARBA" id="ARBA00023012"/>
    </source>
</evidence>
<evidence type="ECO:0000256" key="10">
    <source>
        <dbReference type="SAM" id="Phobius"/>
    </source>
</evidence>
<evidence type="ECO:0000256" key="3">
    <source>
        <dbReference type="ARBA" id="ARBA00022553"/>
    </source>
</evidence>
<comment type="caution">
    <text evidence="12">The sequence shown here is derived from an EMBL/GenBank/DDBJ whole genome shotgun (WGS) entry which is preliminary data.</text>
</comment>
<keyword evidence="4" id="KW-0808">Transferase</keyword>
<dbReference type="Gene3D" id="3.30.565.10">
    <property type="entry name" value="Histidine kinase-like ATPase, C-terminal domain"/>
    <property type="match status" value="1"/>
</dbReference>
<dbReference type="SUPFAM" id="SSF48452">
    <property type="entry name" value="TPR-like"/>
    <property type="match status" value="1"/>
</dbReference>
<feature type="domain" description="Histidine kinase/HSP90-like ATPase" evidence="11">
    <location>
        <begin position="542"/>
        <end position="639"/>
    </location>
</feature>
<dbReference type="InterPro" id="IPR050482">
    <property type="entry name" value="Sensor_HK_TwoCompSys"/>
</dbReference>
<keyword evidence="10" id="KW-0812">Transmembrane</keyword>
<evidence type="ECO:0000256" key="4">
    <source>
        <dbReference type="ARBA" id="ARBA00022679"/>
    </source>
</evidence>
<keyword evidence="3" id="KW-0597">Phosphoprotein</keyword>
<dbReference type="PANTHER" id="PTHR24421:SF10">
    <property type="entry name" value="NITRATE_NITRITE SENSOR PROTEIN NARQ"/>
    <property type="match status" value="1"/>
</dbReference>
<keyword evidence="9" id="KW-0175">Coiled coil</keyword>
<keyword evidence="13" id="KW-1185">Reference proteome</keyword>
<evidence type="ECO:0000256" key="6">
    <source>
        <dbReference type="ARBA" id="ARBA00022777"/>
    </source>
</evidence>
<sequence>MSHPSRYLTLLVCILALCHISCRRQYTVDDFRTDKPDLAAVDRLRDTFYLISNSDHRKAIGYSKKILDIVRHSSREDLAAEAYNDLAALSRITRQFDDCRLYIDTLYQIAEKTHCDTVLRMAYMVSGDLYRDLDELDSSAIFLVKALKIPQPLNTLDKKRLYSGLAKTTSLQKNFKLAMQYYEPLIRYARDTPSPPGVSIMLNAYVYAHTIDSDARRFLFEGLAMSYRQKDSTLLCAIYSNLSDDFLKRNQPDSAEKYIRMAVSIGEKLQLPRHRTEKVYLEMLLILTSNKKFDEAATLLRRVEQTVDTALLSAEDKYGLAYIKSQIFQYKQQDRKAIAALEEALKFQEKELKNINISVINDYEKELKKLGAERTITQQHALISKQRSSNILLLTLLAASLAGAFSLIYFRVRERKLEKQKLEQIQKEKELENQEKLLNERKRISREMHDDLGSTLTSTLMAVQLVREGNTDDWTLSIIEESANKLHLQVNEIIWNLNIQNDTLRNLSSFIISFAKKFITEAGIGFRWEEHLAEPERKIDGYQRRNIYLCAKEALNNLVKHAQATQCMLRVEADSRALLIIISDNGVGIPARPVFAADERPHYGLDNLKRRMEQIEGSVEWTETTGGGTTVTIYFPFQQ</sequence>
<dbReference type="Gene3D" id="1.25.40.10">
    <property type="entry name" value="Tetratricopeptide repeat domain"/>
    <property type="match status" value="2"/>
</dbReference>
<gene>
    <name evidence="12" type="ORF">GCM10023092_21080</name>
</gene>
<evidence type="ECO:0000313" key="13">
    <source>
        <dbReference type="Proteomes" id="UP001501410"/>
    </source>
</evidence>
<dbReference type="EC" id="2.7.13.3" evidence="2"/>
<evidence type="ECO:0000313" key="12">
    <source>
        <dbReference type="EMBL" id="GAA4456183.1"/>
    </source>
</evidence>
<evidence type="ECO:0000256" key="5">
    <source>
        <dbReference type="ARBA" id="ARBA00022741"/>
    </source>
</evidence>
<keyword evidence="7" id="KW-0067">ATP-binding</keyword>
<keyword evidence="8" id="KW-0902">Two-component regulatory system</keyword>